<comment type="caution">
    <text evidence="3">The sequence shown here is derived from an EMBL/GenBank/DDBJ whole genome shotgun (WGS) entry which is preliminary data.</text>
</comment>
<feature type="compositionally biased region" description="Polar residues" evidence="1">
    <location>
        <begin position="228"/>
        <end position="237"/>
    </location>
</feature>
<proteinExistence type="predicted"/>
<evidence type="ECO:0000313" key="4">
    <source>
        <dbReference type="Proteomes" id="UP001281761"/>
    </source>
</evidence>
<dbReference type="EMBL" id="JARBJD010000029">
    <property type="protein sequence ID" value="KAK2959496.1"/>
    <property type="molecule type" value="Genomic_DNA"/>
</dbReference>
<sequence length="544" mass="60285">MWFILALLVETFSFDTVDCTRWNIERTVAKTLKLVVSTDTPAMLKHSTDSGRGNQLRISTNHLIDFILTELGQACTVQVTSTAIRRFVGQNRPKQGCHPLTLLVIALTAAPPSHHLRILTINVEFFSNCEKTVEFNAPFVKRLLSALPIILFPLELTLCLFVRLHVTVQKRPVSSDHHRSRTGPQSPAPSAEPARARTFLPLLRAQQIAERLLEIEQRHPLHPLAQGTHATTQSDGTTLAPHVGRNGKADASTGGETNVVQVLDVLHVQRIVVLYPLIFVQLKERGTSLFRNEKQANQTMEMLLPSLVSVCSVLAPLLKTVDCFPLVRLVLSFCGCKKCVRISPDSLEDISQAQALPKLIYHNGNVDRSSRYLTSFRKKGYLYIDLEVGYHQELYHVPFVAMAEKKDDTNKTIKIDAPAQNVMKRVSFLHIPSSFIVHDTPNGSAFWNGAGISASTLSVDIHLTGTVQTQIMDYIGKNSAQIGVSVVMAVFSFVTNDMVQEYFFGIKTLRPTGRSAETIAGSDPASSFGATEFVENTQPLPNNR</sequence>
<accession>A0ABQ9Y6Z0</accession>
<feature type="region of interest" description="Disordered" evidence="1">
    <location>
        <begin position="224"/>
        <end position="252"/>
    </location>
</feature>
<evidence type="ECO:0000313" key="3">
    <source>
        <dbReference type="EMBL" id="KAK2959496.1"/>
    </source>
</evidence>
<feature type="chain" id="PRO_5047481615" evidence="2">
    <location>
        <begin position="20"/>
        <end position="544"/>
    </location>
</feature>
<gene>
    <name evidence="3" type="ORF">BLNAU_5545</name>
</gene>
<name>A0ABQ9Y6Z0_9EUKA</name>
<dbReference type="Proteomes" id="UP001281761">
    <property type="component" value="Unassembled WGS sequence"/>
</dbReference>
<keyword evidence="4" id="KW-1185">Reference proteome</keyword>
<feature type="compositionally biased region" description="Low complexity" evidence="1">
    <location>
        <begin position="184"/>
        <end position="193"/>
    </location>
</feature>
<feature type="region of interest" description="Disordered" evidence="1">
    <location>
        <begin position="172"/>
        <end position="193"/>
    </location>
</feature>
<reference evidence="3 4" key="1">
    <citation type="journal article" date="2022" name="bioRxiv">
        <title>Genomics of Preaxostyla Flagellates Illuminates Evolutionary Transitions and the Path Towards Mitochondrial Loss.</title>
        <authorList>
            <person name="Novak L.V.F."/>
            <person name="Treitli S.C."/>
            <person name="Pyrih J."/>
            <person name="Halakuc P."/>
            <person name="Pipaliya S.V."/>
            <person name="Vacek V."/>
            <person name="Brzon O."/>
            <person name="Soukal P."/>
            <person name="Eme L."/>
            <person name="Dacks J.B."/>
            <person name="Karnkowska A."/>
            <person name="Elias M."/>
            <person name="Hampl V."/>
        </authorList>
    </citation>
    <scope>NUCLEOTIDE SEQUENCE [LARGE SCALE GENOMIC DNA]</scope>
    <source>
        <strain evidence="3">NAU3</strain>
        <tissue evidence="3">Gut</tissue>
    </source>
</reference>
<keyword evidence="2" id="KW-0732">Signal</keyword>
<evidence type="ECO:0000256" key="1">
    <source>
        <dbReference type="SAM" id="MobiDB-lite"/>
    </source>
</evidence>
<evidence type="ECO:0000256" key="2">
    <source>
        <dbReference type="SAM" id="SignalP"/>
    </source>
</evidence>
<organism evidence="3 4">
    <name type="scientific">Blattamonas nauphoetae</name>
    <dbReference type="NCBI Taxonomy" id="2049346"/>
    <lineage>
        <taxon>Eukaryota</taxon>
        <taxon>Metamonada</taxon>
        <taxon>Preaxostyla</taxon>
        <taxon>Oxymonadida</taxon>
        <taxon>Blattamonas</taxon>
    </lineage>
</organism>
<protein>
    <submittedName>
        <fullName evidence="3">Uncharacterized protein</fullName>
    </submittedName>
</protein>
<feature type="signal peptide" evidence="2">
    <location>
        <begin position="1"/>
        <end position="19"/>
    </location>
</feature>